<dbReference type="WBParaSite" id="JU765_v2.g4067.t1">
    <property type="protein sequence ID" value="JU765_v2.g4067.t1"/>
    <property type="gene ID" value="JU765_v2.g4067"/>
</dbReference>
<evidence type="ECO:0000313" key="1">
    <source>
        <dbReference type="Proteomes" id="UP000887576"/>
    </source>
</evidence>
<dbReference type="Proteomes" id="UP000887576">
    <property type="component" value="Unplaced"/>
</dbReference>
<evidence type="ECO:0000313" key="2">
    <source>
        <dbReference type="WBParaSite" id="JU765_v2.g4067.t1"/>
    </source>
</evidence>
<protein>
    <submittedName>
        <fullName evidence="2">Uncharacterized protein</fullName>
    </submittedName>
</protein>
<accession>A0AC34R6Q8</accession>
<proteinExistence type="predicted"/>
<organism evidence="1 2">
    <name type="scientific">Panagrolaimus sp. JU765</name>
    <dbReference type="NCBI Taxonomy" id="591449"/>
    <lineage>
        <taxon>Eukaryota</taxon>
        <taxon>Metazoa</taxon>
        <taxon>Ecdysozoa</taxon>
        <taxon>Nematoda</taxon>
        <taxon>Chromadorea</taxon>
        <taxon>Rhabditida</taxon>
        <taxon>Tylenchina</taxon>
        <taxon>Panagrolaimomorpha</taxon>
        <taxon>Panagrolaimoidea</taxon>
        <taxon>Panagrolaimidae</taxon>
        <taxon>Panagrolaimus</taxon>
    </lineage>
</organism>
<reference evidence="2" key="1">
    <citation type="submission" date="2022-11" db="UniProtKB">
        <authorList>
            <consortium name="WormBaseParasite"/>
        </authorList>
    </citation>
    <scope>IDENTIFICATION</scope>
</reference>
<sequence length="121" mass="13786">MSTPPNKKPPQIRPDYDTDVLWRPPRVTTNRQRTISVDSTDSDVMPVTPTERRFSLSGMLMGASAGIGGLLHQTPVENQVTQMGPMKKHSLNEPVDFKEFMLRQNRILADEDGYRLKDYIK</sequence>
<name>A0AC34R6Q8_9BILA</name>